<dbReference type="SUPFAM" id="SSF49464">
    <property type="entry name" value="Carboxypeptidase regulatory domain-like"/>
    <property type="match status" value="1"/>
</dbReference>
<evidence type="ECO:0000313" key="10">
    <source>
        <dbReference type="EMBL" id="RIH64979.1"/>
    </source>
</evidence>
<dbReference type="SUPFAM" id="SSF56935">
    <property type="entry name" value="Porins"/>
    <property type="match status" value="1"/>
</dbReference>
<feature type="chain" id="PRO_5017430134" evidence="8">
    <location>
        <begin position="21"/>
        <end position="782"/>
    </location>
</feature>
<dbReference type="Pfam" id="PF07715">
    <property type="entry name" value="Plug"/>
    <property type="match status" value="1"/>
</dbReference>
<dbReference type="InterPro" id="IPR039426">
    <property type="entry name" value="TonB-dep_rcpt-like"/>
</dbReference>
<dbReference type="InterPro" id="IPR036942">
    <property type="entry name" value="Beta-barrel_TonB_sf"/>
</dbReference>
<dbReference type="Pfam" id="PF13715">
    <property type="entry name" value="CarbopepD_reg_2"/>
    <property type="match status" value="1"/>
</dbReference>
<keyword evidence="6" id="KW-0472">Membrane</keyword>
<keyword evidence="2" id="KW-0813">Transport</keyword>
<evidence type="ECO:0000256" key="7">
    <source>
        <dbReference type="ARBA" id="ARBA00023237"/>
    </source>
</evidence>
<comment type="subcellular location">
    <subcellularLocation>
        <location evidence="1">Cell outer membrane</location>
        <topology evidence="1">Multi-pass membrane protein</topology>
    </subcellularLocation>
</comment>
<evidence type="ECO:0000256" key="1">
    <source>
        <dbReference type="ARBA" id="ARBA00004571"/>
    </source>
</evidence>
<proteinExistence type="predicted"/>
<sequence length="782" mass="88691">MMKHTFLVLFLLALFLKVYSQTSTVSGYIKDAGSGEALIGVNCYIPQLQTGVTSNQYGFYSLTLPDGTYKIDFSYMGYQTHTVQLELQKDQVLNISLEEDVQSLNEVIVSGIRKDRNVESTEMSREKIPVKLVKKLPSFMGEVDVLKTITLLPGIQNGGEGSSGLYVRGGGPDENLLILDEAPVYNASHLMGFFSVFNSDAIKDIEVYKGGIPAQYGGKASSVIDIRMKDGHINEFHGQGGIGNISSRLTLEGPIIKDKWSFIVSGRRTYADVVGRMMGIEELKDNQLYFYDLNLKTNIWFSDKDRLFISAYTGDDYFKLGESLYMNWGNLTTTVRWNHIFGSRLFSNTSFIYSNYGYNLGVPGTSADQFDWNSQIEDINFKEDFTWFLDSNNKMNFGINIIKHHFEPGNIDAGENSFFEPLKLTNYNALDGAVYVSNEQKIGPLFTVKYGMRLSVFQQIGEGKVREYQKPEAPDDDEVISETSYGKWEKMGSPYVHFEPRVSFKLTTGSTSSVKGSYNRMVQNLHLISNTNSPTPLDIWLPTSKYIKPLISDQVAIGYFRNFADNAFETSLEVYYKDVKNVLDYKDGAELFLNEDLETELLTGSGYAYGMEFLVKKQEGKITGWLGYTLAKSMRKVPGINDGREYPSTYDRTHDISLVLNYELNRQVSLAANWVFSTGNPVTYPVAKYDVQGNTLFYYSERNGHRIPDYHRLDFSLTYNPKKNESRKVKRSLNVSLYNVYARRNAYSIYFRQNEDNPSLTEGTRLSIIGTIIPAITYNITF</sequence>
<dbReference type="GO" id="GO:0044718">
    <property type="term" value="P:siderophore transmembrane transport"/>
    <property type="evidence" value="ECO:0007669"/>
    <property type="project" value="TreeGrafter"/>
</dbReference>
<keyword evidence="4" id="KW-0812">Transmembrane</keyword>
<evidence type="ECO:0000256" key="6">
    <source>
        <dbReference type="ARBA" id="ARBA00023136"/>
    </source>
</evidence>
<reference evidence="10 11" key="1">
    <citation type="journal article" date="2015" name="Int. J. Syst. Evol. Microbiol.">
        <title>Mariniphaga sediminis sp. nov., isolated from coastal sediment.</title>
        <authorList>
            <person name="Wang F.Q."/>
            <person name="Shen Q.Y."/>
            <person name="Chen G.J."/>
            <person name="Du Z.J."/>
        </authorList>
    </citation>
    <scope>NUCLEOTIDE SEQUENCE [LARGE SCALE GENOMIC DNA]</scope>
    <source>
        <strain evidence="10 11">SY21</strain>
    </source>
</reference>
<evidence type="ECO:0000256" key="8">
    <source>
        <dbReference type="SAM" id="SignalP"/>
    </source>
</evidence>
<dbReference type="Proteomes" id="UP000266441">
    <property type="component" value="Unassembled WGS sequence"/>
</dbReference>
<dbReference type="InterPro" id="IPR037066">
    <property type="entry name" value="Plug_dom_sf"/>
</dbReference>
<keyword evidence="5 8" id="KW-0732">Signal</keyword>
<keyword evidence="11" id="KW-1185">Reference proteome</keyword>
<dbReference type="GO" id="GO:0009279">
    <property type="term" value="C:cell outer membrane"/>
    <property type="evidence" value="ECO:0007669"/>
    <property type="project" value="UniProtKB-SubCell"/>
</dbReference>
<evidence type="ECO:0000259" key="9">
    <source>
        <dbReference type="Pfam" id="PF07715"/>
    </source>
</evidence>
<dbReference type="InterPro" id="IPR008969">
    <property type="entry name" value="CarboxyPept-like_regulatory"/>
</dbReference>
<dbReference type="PANTHER" id="PTHR30069:SF29">
    <property type="entry name" value="HEMOGLOBIN AND HEMOGLOBIN-HAPTOGLOBIN-BINDING PROTEIN 1-RELATED"/>
    <property type="match status" value="1"/>
</dbReference>
<name>A0A399CZX4_9BACT</name>
<evidence type="ECO:0000256" key="4">
    <source>
        <dbReference type="ARBA" id="ARBA00022692"/>
    </source>
</evidence>
<dbReference type="OrthoDB" id="9803050at2"/>
<gene>
    <name evidence="10" type="ORF">D1164_12545</name>
</gene>
<keyword evidence="3" id="KW-1134">Transmembrane beta strand</keyword>
<dbReference type="AlphaFoldDB" id="A0A399CZX4"/>
<dbReference type="PANTHER" id="PTHR30069">
    <property type="entry name" value="TONB-DEPENDENT OUTER MEMBRANE RECEPTOR"/>
    <property type="match status" value="1"/>
</dbReference>
<organism evidence="10 11">
    <name type="scientific">Mariniphaga sediminis</name>
    <dbReference type="NCBI Taxonomy" id="1628158"/>
    <lineage>
        <taxon>Bacteria</taxon>
        <taxon>Pseudomonadati</taxon>
        <taxon>Bacteroidota</taxon>
        <taxon>Bacteroidia</taxon>
        <taxon>Marinilabiliales</taxon>
        <taxon>Prolixibacteraceae</taxon>
        <taxon>Mariniphaga</taxon>
    </lineage>
</organism>
<feature type="domain" description="TonB-dependent receptor plug" evidence="9">
    <location>
        <begin position="144"/>
        <end position="221"/>
    </location>
</feature>
<dbReference type="GO" id="GO:0015344">
    <property type="term" value="F:siderophore uptake transmembrane transporter activity"/>
    <property type="evidence" value="ECO:0007669"/>
    <property type="project" value="TreeGrafter"/>
</dbReference>
<dbReference type="InterPro" id="IPR012910">
    <property type="entry name" value="Plug_dom"/>
</dbReference>
<dbReference type="EMBL" id="QWET01000008">
    <property type="protein sequence ID" value="RIH64979.1"/>
    <property type="molecule type" value="Genomic_DNA"/>
</dbReference>
<protein>
    <submittedName>
        <fullName evidence="10">TonB-dependent receptor</fullName>
    </submittedName>
</protein>
<comment type="caution">
    <text evidence="10">The sequence shown here is derived from an EMBL/GenBank/DDBJ whole genome shotgun (WGS) entry which is preliminary data.</text>
</comment>
<dbReference type="Gene3D" id="2.60.40.1120">
    <property type="entry name" value="Carboxypeptidase-like, regulatory domain"/>
    <property type="match status" value="1"/>
</dbReference>
<feature type="signal peptide" evidence="8">
    <location>
        <begin position="1"/>
        <end position="20"/>
    </location>
</feature>
<dbReference type="Gene3D" id="2.170.130.10">
    <property type="entry name" value="TonB-dependent receptor, plug domain"/>
    <property type="match status" value="1"/>
</dbReference>
<keyword evidence="10" id="KW-0675">Receptor</keyword>
<accession>A0A399CZX4</accession>
<evidence type="ECO:0000256" key="2">
    <source>
        <dbReference type="ARBA" id="ARBA00022448"/>
    </source>
</evidence>
<evidence type="ECO:0000256" key="5">
    <source>
        <dbReference type="ARBA" id="ARBA00022729"/>
    </source>
</evidence>
<keyword evidence="7" id="KW-0998">Cell outer membrane</keyword>
<dbReference type="Gene3D" id="2.40.170.20">
    <property type="entry name" value="TonB-dependent receptor, beta-barrel domain"/>
    <property type="match status" value="1"/>
</dbReference>
<evidence type="ECO:0000313" key="11">
    <source>
        <dbReference type="Proteomes" id="UP000266441"/>
    </source>
</evidence>
<evidence type="ECO:0000256" key="3">
    <source>
        <dbReference type="ARBA" id="ARBA00022452"/>
    </source>
</evidence>